<evidence type="ECO:0000313" key="2">
    <source>
        <dbReference type="EMBL" id="OGC14110.1"/>
    </source>
</evidence>
<dbReference type="Proteomes" id="UP000177905">
    <property type="component" value="Unassembled WGS sequence"/>
</dbReference>
<dbReference type="EMBL" id="MEUA01000041">
    <property type="protein sequence ID" value="OGC14110.1"/>
    <property type="molecule type" value="Genomic_DNA"/>
</dbReference>
<dbReference type="GO" id="GO:0051536">
    <property type="term" value="F:iron-sulfur cluster binding"/>
    <property type="evidence" value="ECO:0007669"/>
    <property type="project" value="InterPro"/>
</dbReference>
<dbReference type="SUPFAM" id="SSF82649">
    <property type="entry name" value="SufE/NifU"/>
    <property type="match status" value="1"/>
</dbReference>
<dbReference type="GO" id="GO:0016226">
    <property type="term" value="P:iron-sulfur cluster assembly"/>
    <property type="evidence" value="ECO:0007669"/>
    <property type="project" value="InterPro"/>
</dbReference>
<reference evidence="2 3" key="1">
    <citation type="journal article" date="2016" name="Nat. Commun.">
        <title>Thousands of microbial genomes shed light on interconnected biogeochemical processes in an aquifer system.</title>
        <authorList>
            <person name="Anantharaman K."/>
            <person name="Brown C.T."/>
            <person name="Hug L.A."/>
            <person name="Sharon I."/>
            <person name="Castelle C.J."/>
            <person name="Probst A.J."/>
            <person name="Thomas B.C."/>
            <person name="Singh A."/>
            <person name="Wilkins M.J."/>
            <person name="Karaoz U."/>
            <person name="Brodie E.L."/>
            <person name="Williams K.H."/>
            <person name="Hubbard S.S."/>
            <person name="Banfield J.F."/>
        </authorList>
    </citation>
    <scope>NUCLEOTIDE SEQUENCE [LARGE SCALE GENOMIC DNA]</scope>
</reference>
<dbReference type="GO" id="GO:0005506">
    <property type="term" value="F:iron ion binding"/>
    <property type="evidence" value="ECO:0007669"/>
    <property type="project" value="InterPro"/>
</dbReference>
<gene>
    <name evidence="2" type="ORF">A2290_06370</name>
</gene>
<name>A0A1F4S127_UNCSA</name>
<dbReference type="Gene3D" id="3.90.1010.10">
    <property type="match status" value="1"/>
</dbReference>
<feature type="domain" description="NIF system FeS cluster assembly NifU N-terminal" evidence="1">
    <location>
        <begin position="16"/>
        <end position="110"/>
    </location>
</feature>
<dbReference type="PANTHER" id="PTHR10093">
    <property type="entry name" value="IRON-SULFUR CLUSTER ASSEMBLY ENZYME NIFU HOMOLOG"/>
    <property type="match status" value="1"/>
</dbReference>
<dbReference type="CDD" id="cd06664">
    <property type="entry name" value="IscU_like"/>
    <property type="match status" value="1"/>
</dbReference>
<comment type="caution">
    <text evidence="2">The sequence shown here is derived from an EMBL/GenBank/DDBJ whole genome shotgun (WGS) entry which is preliminary data.</text>
</comment>
<organism evidence="2 3">
    <name type="scientific">candidate division WOR-1 bacterium RIFOXYB2_FULL_36_35</name>
    <dbReference type="NCBI Taxonomy" id="1802578"/>
    <lineage>
        <taxon>Bacteria</taxon>
        <taxon>Bacillati</taxon>
        <taxon>Saganbacteria</taxon>
    </lineage>
</organism>
<dbReference type="InterPro" id="IPR002871">
    <property type="entry name" value="NIF_FeS_clus_asmbl_NifU_N"/>
</dbReference>
<accession>A0A1F4S127</accession>
<dbReference type="Pfam" id="PF01592">
    <property type="entry name" value="NifU_N"/>
    <property type="match status" value="1"/>
</dbReference>
<evidence type="ECO:0000259" key="1">
    <source>
        <dbReference type="Pfam" id="PF01592"/>
    </source>
</evidence>
<proteinExistence type="predicted"/>
<sequence>MNNDEKFYGRMNDPTSSSYIKGLCGEIMEFYLHIENDKIIEVKYYTEGCKTTKACAAMAANLALNKTVKEALLISAGEVIEKLENVQEGHLHCSILAVSTLYKAIAEYLLRL</sequence>
<dbReference type="AlphaFoldDB" id="A0A1F4S127"/>
<protein>
    <recommendedName>
        <fullName evidence="1">NIF system FeS cluster assembly NifU N-terminal domain-containing protein</fullName>
    </recommendedName>
</protein>
<evidence type="ECO:0000313" key="3">
    <source>
        <dbReference type="Proteomes" id="UP000177905"/>
    </source>
</evidence>